<keyword evidence="4" id="KW-1185">Reference proteome</keyword>
<dbReference type="EMBL" id="JAIWIU010000117">
    <property type="protein sequence ID" value="MCA2017696.1"/>
    <property type="molecule type" value="Genomic_DNA"/>
</dbReference>
<protein>
    <submittedName>
        <fullName evidence="3">5'-nucleotidase, lipoprotein e(P4) family</fullName>
    </submittedName>
</protein>
<dbReference type="InterPro" id="IPR006423">
    <property type="entry name" value="Lipo_e_P4"/>
</dbReference>
<dbReference type="Gene3D" id="3.40.50.1000">
    <property type="entry name" value="HAD superfamily/HAD-like"/>
    <property type="match status" value="1"/>
</dbReference>
<feature type="signal peptide" evidence="2">
    <location>
        <begin position="1"/>
        <end position="23"/>
    </location>
</feature>
<gene>
    <name evidence="3" type="ORF">LDJ79_16345</name>
</gene>
<reference evidence="4" key="1">
    <citation type="submission" date="2023-07" db="EMBL/GenBank/DDBJ databases">
        <title>Molecular identification of indigenous halophilic bacteria isolated from red sea cost, biodegradation of synthetic dyes and assessment of degraded metabolite toxicity.</title>
        <authorList>
            <person name="Chaieb K."/>
            <person name="Altayb H.N."/>
        </authorList>
    </citation>
    <scope>NUCLEOTIDE SEQUENCE [LARGE SCALE GENOMIC DNA]</scope>
    <source>
        <strain evidence="4">K20</strain>
    </source>
</reference>
<dbReference type="Pfam" id="PF03767">
    <property type="entry name" value="Acid_phosphat_B"/>
    <property type="match status" value="1"/>
</dbReference>
<sequence length="250" mass="28559">MKKQSLLFSALVAASLLSSPSFAAQSSNICQAKSYEMALRYQQQSAEIAALQLQTYHFAEQRLATIIEKSKAPQKLAVVMDLDETVLDNSPLLVRDMQNCHDYTSWDTWSDWERKGNPNLIPGAKEFTQYANQQGVAIFYVSDRYNENKAYTLKTLAALGLPQVKEDHVLLYGTSKEERRNSISKHHKIVMLMGDSLPDVSAQFKNKKDTQYNRDLVEKNRQHFGEDWIIFPNASYGAWTKAPLTTWQEK</sequence>
<evidence type="ECO:0000256" key="2">
    <source>
        <dbReference type="SAM" id="SignalP"/>
    </source>
</evidence>
<name>A0ABS7YPU8_9VIBR</name>
<dbReference type="SFLD" id="SFLDS00003">
    <property type="entry name" value="Haloacid_Dehalogenase"/>
    <property type="match status" value="1"/>
</dbReference>
<dbReference type="SUPFAM" id="SSF56784">
    <property type="entry name" value="HAD-like"/>
    <property type="match status" value="1"/>
</dbReference>
<evidence type="ECO:0000256" key="1">
    <source>
        <dbReference type="ARBA" id="ARBA00022729"/>
    </source>
</evidence>
<dbReference type="RefSeq" id="WP_225251350.1">
    <property type="nucleotide sequence ID" value="NZ_JAIWIU010000117.1"/>
</dbReference>
<dbReference type="InterPro" id="IPR036412">
    <property type="entry name" value="HAD-like_sf"/>
</dbReference>
<dbReference type="InterPro" id="IPR023214">
    <property type="entry name" value="HAD_sf"/>
</dbReference>
<accession>A0ABS7YPU8</accession>
<dbReference type="PIRSF" id="PIRSF019271">
    <property type="entry name" value="Acid_Ptase_C"/>
    <property type="match status" value="1"/>
</dbReference>
<proteinExistence type="predicted"/>
<dbReference type="Proteomes" id="UP001199044">
    <property type="component" value="Unassembled WGS sequence"/>
</dbReference>
<dbReference type="NCBIfam" id="TIGR01533">
    <property type="entry name" value="lipo_e_P4"/>
    <property type="match status" value="1"/>
</dbReference>
<feature type="chain" id="PRO_5045135474" evidence="2">
    <location>
        <begin position="24"/>
        <end position="250"/>
    </location>
</feature>
<dbReference type="CDD" id="cd07534">
    <property type="entry name" value="HAD_CAP"/>
    <property type="match status" value="1"/>
</dbReference>
<organism evidence="3 4">
    <name type="scientific">Vibrio tritonius</name>
    <dbReference type="NCBI Taxonomy" id="1435069"/>
    <lineage>
        <taxon>Bacteria</taxon>
        <taxon>Pseudomonadati</taxon>
        <taxon>Pseudomonadota</taxon>
        <taxon>Gammaproteobacteria</taxon>
        <taxon>Vibrionales</taxon>
        <taxon>Vibrionaceae</taxon>
        <taxon>Vibrio</taxon>
    </lineage>
</organism>
<dbReference type="SFLD" id="SFLDG01125">
    <property type="entry name" value="C1.1:_Acid_Phosphatase_Like"/>
    <property type="match status" value="1"/>
</dbReference>
<keyword evidence="1 2" id="KW-0732">Signal</keyword>
<dbReference type="PANTHER" id="PTHR31284:SF10">
    <property type="entry name" value="ACID PHOSPHATASE-LIKE PROTEIN"/>
    <property type="match status" value="1"/>
</dbReference>
<dbReference type="InterPro" id="IPR005519">
    <property type="entry name" value="Acid_phosphat_B-like"/>
</dbReference>
<keyword evidence="3" id="KW-0449">Lipoprotein</keyword>
<evidence type="ECO:0000313" key="3">
    <source>
        <dbReference type="EMBL" id="MCA2017696.1"/>
    </source>
</evidence>
<comment type="caution">
    <text evidence="3">The sequence shown here is derived from an EMBL/GenBank/DDBJ whole genome shotgun (WGS) entry which is preliminary data.</text>
</comment>
<evidence type="ECO:0000313" key="4">
    <source>
        <dbReference type="Proteomes" id="UP001199044"/>
    </source>
</evidence>
<dbReference type="PANTHER" id="PTHR31284">
    <property type="entry name" value="ACID PHOSPHATASE-LIKE PROTEIN"/>
    <property type="match status" value="1"/>
</dbReference>